<proteinExistence type="predicted"/>
<sequence>RQRPSTMSLPPLPQSADKSAIIARLGVSERVHRLLLHEAEAARDTLSANRSNLTAQSRLGPTLQAPYRWDEISETAKHLQILATVRNGGPETRPYYYMGRYITGAKNEENWVARWYLWHSFRYRDNRPRDRTPVGSAVQGGGGKYPYVLLYFAWGLVWHPLMHDRYRYPRILRPSSGLLPPMTPIHTCLTLTLSSVVLSYSRSRDSYDGTCYCRC</sequence>
<organism evidence="1 2">
    <name type="scientific">Decorospora gaudefroyi</name>
    <dbReference type="NCBI Taxonomy" id="184978"/>
    <lineage>
        <taxon>Eukaryota</taxon>
        <taxon>Fungi</taxon>
        <taxon>Dikarya</taxon>
        <taxon>Ascomycota</taxon>
        <taxon>Pezizomycotina</taxon>
        <taxon>Dothideomycetes</taxon>
        <taxon>Pleosporomycetidae</taxon>
        <taxon>Pleosporales</taxon>
        <taxon>Pleosporineae</taxon>
        <taxon>Pleosporaceae</taxon>
        <taxon>Decorospora</taxon>
    </lineage>
</organism>
<accession>A0A6A5JZ74</accession>
<reference evidence="1" key="1">
    <citation type="submission" date="2020-01" db="EMBL/GenBank/DDBJ databases">
        <authorList>
            <consortium name="DOE Joint Genome Institute"/>
            <person name="Haridas S."/>
            <person name="Albert R."/>
            <person name="Binder M."/>
            <person name="Bloem J."/>
            <person name="Labutti K."/>
            <person name="Salamov A."/>
            <person name="Andreopoulos B."/>
            <person name="Baker S.E."/>
            <person name="Barry K."/>
            <person name="Bills G."/>
            <person name="Bluhm B.H."/>
            <person name="Cannon C."/>
            <person name="Castanera R."/>
            <person name="Culley D.E."/>
            <person name="Daum C."/>
            <person name="Ezra D."/>
            <person name="Gonzalez J.B."/>
            <person name="Henrissat B."/>
            <person name="Kuo A."/>
            <person name="Liang C."/>
            <person name="Lipzen A."/>
            <person name="Lutzoni F."/>
            <person name="Magnuson J."/>
            <person name="Mondo S."/>
            <person name="Nolan M."/>
            <person name="Ohm R."/>
            <person name="Pangilinan J."/>
            <person name="Park H.-J."/>
            <person name="Ramirez L."/>
            <person name="Alfaro M."/>
            <person name="Sun H."/>
            <person name="Tritt A."/>
            <person name="Yoshinaga Y."/>
            <person name="Zwiers L.-H."/>
            <person name="Turgeon B.G."/>
            <person name="Goodwin S.B."/>
            <person name="Spatafora J.W."/>
            <person name="Crous P.W."/>
            <person name="Grigoriev I.V."/>
        </authorList>
    </citation>
    <scope>NUCLEOTIDE SEQUENCE</scope>
    <source>
        <strain evidence="1">P77</strain>
    </source>
</reference>
<gene>
    <name evidence="1" type="ORF">BDW02DRAFT_610376</name>
</gene>
<keyword evidence="2" id="KW-1185">Reference proteome</keyword>
<evidence type="ECO:0000313" key="1">
    <source>
        <dbReference type="EMBL" id="KAF1829789.1"/>
    </source>
</evidence>
<protein>
    <submittedName>
        <fullName evidence="1">Uncharacterized protein</fullName>
    </submittedName>
</protein>
<dbReference type="AlphaFoldDB" id="A0A6A5JZ74"/>
<dbReference type="OrthoDB" id="4502478at2759"/>
<dbReference type="EMBL" id="ML975424">
    <property type="protein sequence ID" value="KAF1829789.1"/>
    <property type="molecule type" value="Genomic_DNA"/>
</dbReference>
<dbReference type="Proteomes" id="UP000800040">
    <property type="component" value="Unassembled WGS sequence"/>
</dbReference>
<name>A0A6A5JZ74_9PLEO</name>
<evidence type="ECO:0000313" key="2">
    <source>
        <dbReference type="Proteomes" id="UP000800040"/>
    </source>
</evidence>
<feature type="non-terminal residue" evidence="1">
    <location>
        <position position="1"/>
    </location>
</feature>